<evidence type="ECO:0000256" key="3">
    <source>
        <dbReference type="ARBA" id="ARBA00022833"/>
    </source>
</evidence>
<dbReference type="SMART" id="SM00184">
    <property type="entry name" value="RING"/>
    <property type="match status" value="1"/>
</dbReference>
<evidence type="ECO:0000313" key="7">
    <source>
        <dbReference type="EMBL" id="KAK6159497.1"/>
    </source>
</evidence>
<feature type="compositionally biased region" description="Polar residues" evidence="5">
    <location>
        <begin position="83"/>
        <end position="100"/>
    </location>
</feature>
<evidence type="ECO:0000256" key="5">
    <source>
        <dbReference type="SAM" id="MobiDB-lite"/>
    </source>
</evidence>
<sequence length="360" mass="39232">MGAACCIAAKDRTMTNGSPGETLQRHARYSPSWSFRWDNRGRVAGEETPANWSHDGGCGNDRMPVKFSTTVGAAFASEEGSPLDSSRSLAWQKSPLSEGNGQNGGILRLQSSDFVNFLGLFGKFLNSGWDEKFENGYDEVKESTDSPSVSYPSPIKLSPSVPSVSSMSASPISSHSNLLPPNSTPSRWHHRSPGHRLLRQVSDSRIPEHKSPSFSISEEPSLFLPPAWGNESTRGSNGGSSDSWSIPALSELVTTRRERWSFDSETSGFSRDKITRCSGHNSGSASFDLQTCGICTKLLTDRSSLGWSSQKMIYTNELAVVSVLTCGHVYHAECLEYMTSEINKYDPACPVCTRLGRNGL</sequence>
<keyword evidence="2 4" id="KW-0863">Zinc-finger</keyword>
<dbReference type="EMBL" id="JABTTQ020000004">
    <property type="protein sequence ID" value="KAK6159497.1"/>
    <property type="molecule type" value="Genomic_DNA"/>
</dbReference>
<proteinExistence type="predicted"/>
<dbReference type="Gene3D" id="3.30.40.10">
    <property type="entry name" value="Zinc/RING finger domain, C3HC4 (zinc finger)"/>
    <property type="match status" value="1"/>
</dbReference>
<evidence type="ECO:0000256" key="4">
    <source>
        <dbReference type="PROSITE-ProRule" id="PRU00175"/>
    </source>
</evidence>
<feature type="region of interest" description="Disordered" evidence="5">
    <location>
        <begin position="140"/>
        <end position="194"/>
    </location>
</feature>
<dbReference type="Proteomes" id="UP001318860">
    <property type="component" value="Unassembled WGS sequence"/>
</dbReference>
<feature type="domain" description="RING-type" evidence="6">
    <location>
        <begin position="292"/>
        <end position="353"/>
    </location>
</feature>
<organism evidence="7 8">
    <name type="scientific">Rehmannia glutinosa</name>
    <name type="common">Chinese foxglove</name>
    <dbReference type="NCBI Taxonomy" id="99300"/>
    <lineage>
        <taxon>Eukaryota</taxon>
        <taxon>Viridiplantae</taxon>
        <taxon>Streptophyta</taxon>
        <taxon>Embryophyta</taxon>
        <taxon>Tracheophyta</taxon>
        <taxon>Spermatophyta</taxon>
        <taxon>Magnoliopsida</taxon>
        <taxon>eudicotyledons</taxon>
        <taxon>Gunneridae</taxon>
        <taxon>Pentapetalae</taxon>
        <taxon>asterids</taxon>
        <taxon>lamiids</taxon>
        <taxon>Lamiales</taxon>
        <taxon>Orobanchaceae</taxon>
        <taxon>Rehmannieae</taxon>
        <taxon>Rehmannia</taxon>
    </lineage>
</organism>
<dbReference type="PANTHER" id="PTHR31150:SF26">
    <property type="entry name" value="RING-TYPE DOMAIN-CONTAINING PROTEIN"/>
    <property type="match status" value="1"/>
</dbReference>
<gene>
    <name evidence="7" type="ORF">DH2020_006811</name>
</gene>
<feature type="compositionally biased region" description="Low complexity" evidence="5">
    <location>
        <begin position="152"/>
        <end position="176"/>
    </location>
</feature>
<dbReference type="PROSITE" id="PS50089">
    <property type="entry name" value="ZF_RING_2"/>
    <property type="match status" value="1"/>
</dbReference>
<name>A0ABR0XJY3_REHGL</name>
<dbReference type="Pfam" id="PF00097">
    <property type="entry name" value="zf-C3HC4"/>
    <property type="match status" value="1"/>
</dbReference>
<dbReference type="InterPro" id="IPR001841">
    <property type="entry name" value="Znf_RING"/>
</dbReference>
<reference evidence="7 8" key="1">
    <citation type="journal article" date="2021" name="Comput. Struct. Biotechnol. J.">
        <title>De novo genome assembly of the potent medicinal plant Rehmannia glutinosa using nanopore technology.</title>
        <authorList>
            <person name="Ma L."/>
            <person name="Dong C."/>
            <person name="Song C."/>
            <person name="Wang X."/>
            <person name="Zheng X."/>
            <person name="Niu Y."/>
            <person name="Chen S."/>
            <person name="Feng W."/>
        </authorList>
    </citation>
    <scope>NUCLEOTIDE SEQUENCE [LARGE SCALE GENOMIC DNA]</scope>
    <source>
        <strain evidence="7">DH-2019</strain>
    </source>
</reference>
<comment type="caution">
    <text evidence="7">The sequence shown here is derived from an EMBL/GenBank/DDBJ whole genome shotgun (WGS) entry which is preliminary data.</text>
</comment>
<evidence type="ECO:0000259" key="6">
    <source>
        <dbReference type="PROSITE" id="PS50089"/>
    </source>
</evidence>
<accession>A0ABR0XJY3</accession>
<dbReference type="InterPro" id="IPR013083">
    <property type="entry name" value="Znf_RING/FYVE/PHD"/>
</dbReference>
<feature type="compositionally biased region" description="Polar residues" evidence="5">
    <location>
        <begin position="177"/>
        <end position="186"/>
    </location>
</feature>
<keyword evidence="1" id="KW-0479">Metal-binding</keyword>
<dbReference type="PANTHER" id="PTHR31150">
    <property type="entry name" value="EXPRESSED PROTEIN"/>
    <property type="match status" value="1"/>
</dbReference>
<keyword evidence="3" id="KW-0862">Zinc</keyword>
<feature type="region of interest" description="Disordered" evidence="5">
    <location>
        <begin position="78"/>
        <end position="103"/>
    </location>
</feature>
<evidence type="ECO:0000313" key="8">
    <source>
        <dbReference type="Proteomes" id="UP001318860"/>
    </source>
</evidence>
<protein>
    <recommendedName>
        <fullName evidence="6">RING-type domain-containing protein</fullName>
    </recommendedName>
</protein>
<evidence type="ECO:0000256" key="2">
    <source>
        <dbReference type="ARBA" id="ARBA00022771"/>
    </source>
</evidence>
<dbReference type="SUPFAM" id="SSF57850">
    <property type="entry name" value="RING/U-box"/>
    <property type="match status" value="1"/>
</dbReference>
<keyword evidence="8" id="KW-1185">Reference proteome</keyword>
<evidence type="ECO:0000256" key="1">
    <source>
        <dbReference type="ARBA" id="ARBA00022723"/>
    </source>
</evidence>
<dbReference type="InterPro" id="IPR018957">
    <property type="entry name" value="Znf_C3HC4_RING-type"/>
</dbReference>